<comment type="caution">
    <text evidence="2">The sequence shown here is derived from an EMBL/GenBank/DDBJ whole genome shotgun (WGS) entry which is preliminary data.</text>
</comment>
<organism evidence="2">
    <name type="scientific">Sesamum angustifolium</name>
    <dbReference type="NCBI Taxonomy" id="2727405"/>
    <lineage>
        <taxon>Eukaryota</taxon>
        <taxon>Viridiplantae</taxon>
        <taxon>Streptophyta</taxon>
        <taxon>Embryophyta</taxon>
        <taxon>Tracheophyta</taxon>
        <taxon>Spermatophyta</taxon>
        <taxon>Magnoliopsida</taxon>
        <taxon>eudicotyledons</taxon>
        <taxon>Gunneridae</taxon>
        <taxon>Pentapetalae</taxon>
        <taxon>asterids</taxon>
        <taxon>lamiids</taxon>
        <taxon>Lamiales</taxon>
        <taxon>Pedaliaceae</taxon>
        <taxon>Sesamum</taxon>
    </lineage>
</organism>
<dbReference type="EMBL" id="JACGWK010000006">
    <property type="protein sequence ID" value="KAL0348795.1"/>
    <property type="molecule type" value="Genomic_DNA"/>
</dbReference>
<protein>
    <submittedName>
        <fullName evidence="2">Uncharacterized protein</fullName>
    </submittedName>
</protein>
<accession>A0AAW2NY16</accession>
<sequence length="91" mass="10629">MTRSTQGAAIRGDQEPPETPPYWGRNRIREFWWFFLRRDIVPVGAVRWDNVGPDIGPYVSWPCRPRDPQRSGTRLKRNRLVGPFNPLGQII</sequence>
<feature type="region of interest" description="Disordered" evidence="1">
    <location>
        <begin position="1"/>
        <end position="22"/>
    </location>
</feature>
<name>A0AAW2NY16_9LAMI</name>
<evidence type="ECO:0000313" key="2">
    <source>
        <dbReference type="EMBL" id="KAL0348795.1"/>
    </source>
</evidence>
<evidence type="ECO:0000256" key="1">
    <source>
        <dbReference type="SAM" id="MobiDB-lite"/>
    </source>
</evidence>
<reference evidence="2" key="2">
    <citation type="journal article" date="2024" name="Plant">
        <title>Genomic evolution and insights into agronomic trait innovations of Sesamum species.</title>
        <authorList>
            <person name="Miao H."/>
            <person name="Wang L."/>
            <person name="Qu L."/>
            <person name="Liu H."/>
            <person name="Sun Y."/>
            <person name="Le M."/>
            <person name="Wang Q."/>
            <person name="Wei S."/>
            <person name="Zheng Y."/>
            <person name="Lin W."/>
            <person name="Duan Y."/>
            <person name="Cao H."/>
            <person name="Xiong S."/>
            <person name="Wang X."/>
            <person name="Wei L."/>
            <person name="Li C."/>
            <person name="Ma Q."/>
            <person name="Ju M."/>
            <person name="Zhao R."/>
            <person name="Li G."/>
            <person name="Mu C."/>
            <person name="Tian Q."/>
            <person name="Mei H."/>
            <person name="Zhang T."/>
            <person name="Gao T."/>
            <person name="Zhang H."/>
        </authorList>
    </citation>
    <scope>NUCLEOTIDE SEQUENCE</scope>
    <source>
        <strain evidence="2">G01</strain>
    </source>
</reference>
<proteinExistence type="predicted"/>
<dbReference type="AlphaFoldDB" id="A0AAW2NY16"/>
<gene>
    <name evidence="2" type="ORF">Sangu_1107300</name>
</gene>
<reference evidence="2" key="1">
    <citation type="submission" date="2020-06" db="EMBL/GenBank/DDBJ databases">
        <authorList>
            <person name="Li T."/>
            <person name="Hu X."/>
            <person name="Zhang T."/>
            <person name="Song X."/>
            <person name="Zhang H."/>
            <person name="Dai N."/>
            <person name="Sheng W."/>
            <person name="Hou X."/>
            <person name="Wei L."/>
        </authorList>
    </citation>
    <scope>NUCLEOTIDE SEQUENCE</scope>
    <source>
        <strain evidence="2">G01</strain>
        <tissue evidence="2">Leaf</tissue>
    </source>
</reference>